<feature type="transmembrane region" description="Helical" evidence="7">
    <location>
        <begin position="115"/>
        <end position="135"/>
    </location>
</feature>
<feature type="transmembrane region" description="Helical" evidence="7">
    <location>
        <begin position="293"/>
        <end position="313"/>
    </location>
</feature>
<dbReference type="EMBL" id="CP002770">
    <property type="protein sequence ID" value="AEG15564.1"/>
    <property type="molecule type" value="Genomic_DNA"/>
</dbReference>
<dbReference type="Gene3D" id="1.20.1720.10">
    <property type="entry name" value="Multidrug resistance protein D"/>
    <property type="match status" value="1"/>
</dbReference>
<comment type="subcellular location">
    <subcellularLocation>
        <location evidence="1">Cell membrane</location>
        <topology evidence="1">Multi-pass membrane protein</topology>
    </subcellularLocation>
</comment>
<feature type="transmembrane region" description="Helical" evidence="7">
    <location>
        <begin position="334"/>
        <end position="358"/>
    </location>
</feature>
<proteinExistence type="predicted"/>
<feature type="transmembrane region" description="Helical" evidence="7">
    <location>
        <begin position="506"/>
        <end position="526"/>
    </location>
</feature>
<evidence type="ECO:0000256" key="5">
    <source>
        <dbReference type="ARBA" id="ARBA00022989"/>
    </source>
</evidence>
<feature type="transmembrane region" description="Helical" evidence="7">
    <location>
        <begin position="234"/>
        <end position="255"/>
    </location>
</feature>
<feature type="transmembrane region" description="Helical" evidence="7">
    <location>
        <begin position="459"/>
        <end position="485"/>
    </location>
</feature>
<dbReference type="GO" id="GO:0022857">
    <property type="term" value="F:transmembrane transporter activity"/>
    <property type="evidence" value="ECO:0007669"/>
    <property type="project" value="InterPro"/>
</dbReference>
<dbReference type="InterPro" id="IPR020846">
    <property type="entry name" value="MFS_dom"/>
</dbReference>
<dbReference type="PROSITE" id="PS50850">
    <property type="entry name" value="MFS"/>
    <property type="match status" value="1"/>
</dbReference>
<dbReference type="SUPFAM" id="SSF103473">
    <property type="entry name" value="MFS general substrate transporter"/>
    <property type="match status" value="1"/>
</dbReference>
<feature type="transmembrane region" description="Helical" evidence="7">
    <location>
        <begin position="267"/>
        <end position="287"/>
    </location>
</feature>
<dbReference type="InterPro" id="IPR036259">
    <property type="entry name" value="MFS_trans_sf"/>
</dbReference>
<evidence type="ECO:0000313" key="9">
    <source>
        <dbReference type="EMBL" id="AEG15564.1"/>
    </source>
</evidence>
<evidence type="ECO:0000256" key="3">
    <source>
        <dbReference type="ARBA" id="ARBA00022475"/>
    </source>
</evidence>
<dbReference type="PANTHER" id="PTHR42718">
    <property type="entry name" value="MAJOR FACILITATOR SUPERFAMILY MULTIDRUG TRANSPORTER MFSC"/>
    <property type="match status" value="1"/>
</dbReference>
<keyword evidence="4 7" id="KW-0812">Transmembrane</keyword>
<evidence type="ECO:0000256" key="7">
    <source>
        <dbReference type="SAM" id="Phobius"/>
    </source>
</evidence>
<protein>
    <submittedName>
        <fullName evidence="9">Drug resistance transporter, EmrB/QacA subfamily</fullName>
    </submittedName>
</protein>
<feature type="transmembrane region" description="Helical" evidence="7">
    <location>
        <begin position="147"/>
        <end position="173"/>
    </location>
</feature>
<dbReference type="AlphaFoldDB" id="A0AAU8PWM6"/>
<dbReference type="Gene3D" id="1.20.1250.20">
    <property type="entry name" value="MFS general substrate transporter like domains"/>
    <property type="match status" value="1"/>
</dbReference>
<feature type="transmembrane region" description="Helical" evidence="7">
    <location>
        <begin position="179"/>
        <end position="197"/>
    </location>
</feature>
<dbReference type="CDD" id="cd17321">
    <property type="entry name" value="MFS_MMR_MDR_like"/>
    <property type="match status" value="1"/>
</dbReference>
<accession>A0AAU8PWM6</accession>
<dbReference type="GO" id="GO:0005886">
    <property type="term" value="C:plasma membrane"/>
    <property type="evidence" value="ECO:0007669"/>
    <property type="project" value="UniProtKB-SubCell"/>
</dbReference>
<feature type="transmembrane region" description="Helical" evidence="7">
    <location>
        <begin position="81"/>
        <end position="103"/>
    </location>
</feature>
<name>A0AAU8PWM6_DESK7</name>
<dbReference type="Pfam" id="PF07690">
    <property type="entry name" value="MFS_1"/>
    <property type="match status" value="2"/>
</dbReference>
<keyword evidence="6 7" id="KW-0472">Membrane</keyword>
<dbReference type="PANTHER" id="PTHR42718:SF46">
    <property type="entry name" value="BLR6921 PROTEIN"/>
    <property type="match status" value="1"/>
</dbReference>
<feature type="transmembrane region" description="Helical" evidence="7">
    <location>
        <begin position="209"/>
        <end position="228"/>
    </location>
</feature>
<feature type="transmembrane region" description="Helical" evidence="7">
    <location>
        <begin position="370"/>
        <end position="391"/>
    </location>
</feature>
<feature type="transmembrane region" description="Helical" evidence="7">
    <location>
        <begin position="398"/>
        <end position="418"/>
    </location>
</feature>
<dbReference type="KEGG" id="dku:Desku_2008"/>
<keyword evidence="3" id="KW-1003">Cell membrane</keyword>
<evidence type="ECO:0000256" key="4">
    <source>
        <dbReference type="ARBA" id="ARBA00022692"/>
    </source>
</evidence>
<dbReference type="Proteomes" id="UP000009229">
    <property type="component" value="Chromosome"/>
</dbReference>
<evidence type="ECO:0000256" key="2">
    <source>
        <dbReference type="ARBA" id="ARBA00022448"/>
    </source>
</evidence>
<dbReference type="NCBIfam" id="TIGR00711">
    <property type="entry name" value="efflux_EmrB"/>
    <property type="match status" value="1"/>
</dbReference>
<keyword evidence="5 7" id="KW-1133">Transmembrane helix</keyword>
<evidence type="ECO:0000256" key="6">
    <source>
        <dbReference type="ARBA" id="ARBA00023136"/>
    </source>
</evidence>
<gene>
    <name evidence="9" type="ordered locus">Desku_2008</name>
</gene>
<reference evidence="10" key="1">
    <citation type="submission" date="2011-05" db="EMBL/GenBank/DDBJ databases">
        <title>Complete sequence of Desulfotomaculum kuznetsovii DSM 6115.</title>
        <authorList>
            <person name="Lucas S."/>
            <person name="Han J."/>
            <person name="Lapidus A."/>
            <person name="Cheng J.-F."/>
            <person name="Goodwin L."/>
            <person name="Pitluck S."/>
            <person name="Peters L."/>
            <person name="Mikhailova N."/>
            <person name="Lu M."/>
            <person name="Saunders E."/>
            <person name="Han C."/>
            <person name="Tapia R."/>
            <person name="Land M."/>
            <person name="Hauser L."/>
            <person name="Kyrpides N."/>
            <person name="Ivanova N."/>
            <person name="Pagani I."/>
            <person name="Nazina T."/>
            <person name="Ivanova A."/>
            <person name="Parshina S."/>
            <person name="Kuever J."/>
            <person name="Muyzer G."/>
            <person name="Plugge C."/>
            <person name="Stams A."/>
            <person name="Woyke T."/>
        </authorList>
    </citation>
    <scope>NUCLEOTIDE SEQUENCE [LARGE SCALE GENOMIC DNA]</scope>
    <source>
        <strain evidence="10">DSM 6115 / VKM B-1805 / 17</strain>
    </source>
</reference>
<evidence type="ECO:0000259" key="8">
    <source>
        <dbReference type="PROSITE" id="PS50850"/>
    </source>
</evidence>
<dbReference type="InterPro" id="IPR011701">
    <property type="entry name" value="MFS"/>
</dbReference>
<keyword evidence="2" id="KW-0813">Transport</keyword>
<evidence type="ECO:0000313" key="10">
    <source>
        <dbReference type="Proteomes" id="UP000009229"/>
    </source>
</evidence>
<feature type="domain" description="Major facilitator superfamily (MFS) profile" evidence="8">
    <location>
        <begin position="81"/>
        <end position="529"/>
    </location>
</feature>
<sequence>MYPVDTVGYRVGSKEVTLWRKNNPFINGTRDTVFGFVFNASDKSLTKVIRGSRSAPLRVTGREKVVYKNMSDQQYANRWRILTAVLLGSIMGPIDASVVYIAIPVIARDFGADPATIGWVSMAYLLVLGSLILAFGRMGDIFGFKRVFLAGLLTFVLTSALCGLAPTLGTLILLRALQAGGAGMMMAMAPAIITAVFPPQERGRALGMNGMVIALGLAMGPSLGGLLVDTLGWRAIFFINVPIGIAAYLWCRHLLPEFRSEKRQRFDWPGAVLAFCGLGALLLSVSRGEAYNWSWPILVLGLAALSLLSWFVVVEKRSPEPMLDLKLFHIRAFAAGNLAALLNFMTQYIIVFLTPFLLQQAMGLSAGRAGATMTAFPLTVLVVAPLAGALSDKIGQRGLAFTGSLICTVAALLLAGLGQHSGTGDVAWRLGLFGLGTGLFQSPNNSAVMGSVPRFRLGIAGGVLAATRNVGMVLGIALGGAILTARQAAYLHLEPIGAFLAALREAYLAAALVSLVATVACLWTTLPRQES</sequence>
<dbReference type="InterPro" id="IPR004638">
    <property type="entry name" value="EmrB-like"/>
</dbReference>
<keyword evidence="10" id="KW-1185">Reference proteome</keyword>
<evidence type="ECO:0000256" key="1">
    <source>
        <dbReference type="ARBA" id="ARBA00004651"/>
    </source>
</evidence>
<organism evidence="9 10">
    <name type="scientific">Desulfofundulus kuznetsovii (strain DSM 6115 / VKM B-1805 / 17)</name>
    <name type="common">Desulfotomaculum kuznetsovii</name>
    <dbReference type="NCBI Taxonomy" id="760568"/>
    <lineage>
        <taxon>Bacteria</taxon>
        <taxon>Bacillati</taxon>
        <taxon>Bacillota</taxon>
        <taxon>Clostridia</taxon>
        <taxon>Eubacteriales</taxon>
        <taxon>Peptococcaceae</taxon>
        <taxon>Desulfofundulus</taxon>
    </lineage>
</organism>